<dbReference type="InterPro" id="IPR036527">
    <property type="entry name" value="SCP2_sterol-bd_dom_sf"/>
</dbReference>
<reference evidence="3" key="1">
    <citation type="submission" date="2016-10" db="EMBL/GenBank/DDBJ databases">
        <authorList>
            <person name="Varghese N."/>
            <person name="Submissions S."/>
        </authorList>
    </citation>
    <scope>NUCLEOTIDE SEQUENCE [LARGE SCALE GENOMIC DNA]</scope>
    <source>
        <strain evidence="3">DSM 23439</strain>
    </source>
</reference>
<feature type="domain" description="SCP2" evidence="1">
    <location>
        <begin position="16"/>
        <end position="102"/>
    </location>
</feature>
<evidence type="ECO:0000313" key="2">
    <source>
        <dbReference type="EMBL" id="SFC00452.1"/>
    </source>
</evidence>
<protein>
    <submittedName>
        <fullName evidence="2">SCP-2 sterol transfer family protein</fullName>
    </submittedName>
</protein>
<dbReference type="RefSeq" id="WP_090129926.1">
    <property type="nucleotide sequence ID" value="NZ_FOLY01000001.1"/>
</dbReference>
<dbReference type="OrthoDB" id="9809312at2"/>
<evidence type="ECO:0000313" key="3">
    <source>
        <dbReference type="Proteomes" id="UP000199046"/>
    </source>
</evidence>
<dbReference type="EMBL" id="FOLY01000001">
    <property type="protein sequence ID" value="SFC00452.1"/>
    <property type="molecule type" value="Genomic_DNA"/>
</dbReference>
<evidence type="ECO:0000259" key="1">
    <source>
        <dbReference type="Pfam" id="PF02036"/>
    </source>
</evidence>
<gene>
    <name evidence="2" type="ORF">SAMN05421848_0192</name>
</gene>
<dbReference type="AlphaFoldDB" id="A0A1I1FN81"/>
<name>A0A1I1FN81_9GAMM</name>
<organism evidence="2 3">
    <name type="scientific">Kushneria avicenniae</name>
    <dbReference type="NCBI Taxonomy" id="402385"/>
    <lineage>
        <taxon>Bacteria</taxon>
        <taxon>Pseudomonadati</taxon>
        <taxon>Pseudomonadota</taxon>
        <taxon>Gammaproteobacteria</taxon>
        <taxon>Oceanospirillales</taxon>
        <taxon>Halomonadaceae</taxon>
        <taxon>Kushneria</taxon>
    </lineage>
</organism>
<sequence>MVDTAPLIAKLHDRFDAEAAAGVHETLQLELDEGPRYFVAINDGTLDIQEGNHDAPSVTLMTDTRTFERLINKELSGMQAVMSGKVRARGDIMLASRLTRLFRRSGGA</sequence>
<dbReference type="Gene3D" id="3.30.1050.10">
    <property type="entry name" value="SCP2 sterol-binding domain"/>
    <property type="match status" value="1"/>
</dbReference>
<keyword evidence="3" id="KW-1185">Reference proteome</keyword>
<dbReference type="Proteomes" id="UP000199046">
    <property type="component" value="Unassembled WGS sequence"/>
</dbReference>
<dbReference type="SUPFAM" id="SSF55718">
    <property type="entry name" value="SCP-like"/>
    <property type="match status" value="1"/>
</dbReference>
<dbReference type="Pfam" id="PF02036">
    <property type="entry name" value="SCP2"/>
    <property type="match status" value="1"/>
</dbReference>
<dbReference type="STRING" id="402385.SAMN05421848_0192"/>
<proteinExistence type="predicted"/>
<dbReference type="InterPro" id="IPR003033">
    <property type="entry name" value="SCP2_sterol-bd_dom"/>
</dbReference>
<accession>A0A1I1FN81</accession>